<sequence>MIIASQISFQPVGWKMHFLVLIMFCVIQTSAQITTQNVRQITDSSNQPQSVKIKQLLALKNKAETERQTSDSVFALILHKLGALEFRENQDARKAIEYMRRAASINVSMRKNTSVLAAITNYYALGYYYDKLNIFDRALLCYDSTIQLVKTYAPSNKIKFDCRLNKAFIYFRQTDYQQAVRESIIGMKDCDKTADIDYYIGFLNQKAQALFFQNDLQQALTTINEILETATPLQLHYDIASALKIKGFIFQQENRFAAAEKALLQSVSERLTTQQYAQIAADYIDLGGFYLNYVRQYSRANQHFFTAIEYAAKGNDSARMARAYHHIANSFTEQHDIGKASYYFYKAWSCLKIRDADTGIFYRPSATQLNLVENKDLSFGVLTDKTRMLLQLFKQSADKRYADVALKASMTADTVITQIRHQQFGEQSRLFWRNETRSFYATALELCFLTNNNTLAYYFMERSRAVLLADRLNELGATATLPESESITEQVLRTDIVNQQGILRNLQKPSPAYSNAEFTLAEMEDKQDAFIRSLEKKYPAYFQYKYADVIAPLKDLQSYLGKHRQSLVHYFLADTSGYMLAIQNERTNLIRLSQKDFSFNLINDFSLFCEDKQRLNTHYGSFTQLSFQLYKTLFSPLQLSPGRVIICADNFLIPFDALCSDEKGKDFLLKDYTFSYTYSATYLLKTFSRARAEGNFAGFAPVSFSAYLNMPELKRSAMFLEETAANYTSPVVYLHNNATRQRFMNTMSNYSVVNVFSHAKADSLNPEPLLFMYDSVIHLADLQLLRNPATQLIILSACQTNAGKNATGEGIYSLARGFSSVGIPAVAATIWKADEESIYLISQKFNEYLSQGMSKDDALKKAKMFFLETNEGDKLLPYYWANMVLIGNVEPVALSAHSNLFWLYIAAGLVVLIAGVLFIVRTMLAATVRSSG</sequence>
<keyword evidence="1" id="KW-0472">Membrane</keyword>
<protein>
    <submittedName>
        <fullName evidence="3">CHAT domain-containing protein</fullName>
    </submittedName>
</protein>
<gene>
    <name evidence="3" type="ORF">QTN47_11180</name>
</gene>
<dbReference type="InterPro" id="IPR011990">
    <property type="entry name" value="TPR-like_helical_dom_sf"/>
</dbReference>
<organism evidence="3 4">
    <name type="scientific">Danxiaibacter flavus</name>
    <dbReference type="NCBI Taxonomy" id="3049108"/>
    <lineage>
        <taxon>Bacteria</taxon>
        <taxon>Pseudomonadati</taxon>
        <taxon>Bacteroidota</taxon>
        <taxon>Chitinophagia</taxon>
        <taxon>Chitinophagales</taxon>
        <taxon>Chitinophagaceae</taxon>
        <taxon>Danxiaibacter</taxon>
    </lineage>
</organism>
<dbReference type="PANTHER" id="PTHR10098:SF108">
    <property type="entry name" value="TETRATRICOPEPTIDE REPEAT PROTEIN 28"/>
    <property type="match status" value="1"/>
</dbReference>
<dbReference type="Gene3D" id="1.25.40.10">
    <property type="entry name" value="Tetratricopeptide repeat domain"/>
    <property type="match status" value="2"/>
</dbReference>
<reference evidence="3 4" key="1">
    <citation type="submission" date="2023-07" db="EMBL/GenBank/DDBJ databases">
        <authorList>
            <person name="Lian W.-H."/>
        </authorList>
    </citation>
    <scope>NUCLEOTIDE SEQUENCE [LARGE SCALE GENOMIC DNA]</scope>
    <source>
        <strain evidence="3 4">SYSU DXS3180</strain>
    </source>
</reference>
<evidence type="ECO:0000259" key="2">
    <source>
        <dbReference type="Pfam" id="PF12770"/>
    </source>
</evidence>
<feature type="transmembrane region" description="Helical" evidence="1">
    <location>
        <begin position="901"/>
        <end position="920"/>
    </location>
</feature>
<dbReference type="EMBL" id="JAULBC010000003">
    <property type="protein sequence ID" value="MEX6688061.1"/>
    <property type="molecule type" value="Genomic_DNA"/>
</dbReference>
<name>A0ABV3ZDV5_9BACT</name>
<evidence type="ECO:0000256" key="1">
    <source>
        <dbReference type="SAM" id="Phobius"/>
    </source>
</evidence>
<dbReference type="Pfam" id="PF12770">
    <property type="entry name" value="CHAT"/>
    <property type="match status" value="1"/>
</dbReference>
<accession>A0ABV3ZDV5</accession>
<proteinExistence type="predicted"/>
<evidence type="ECO:0000313" key="4">
    <source>
        <dbReference type="Proteomes" id="UP001560573"/>
    </source>
</evidence>
<comment type="caution">
    <text evidence="3">The sequence shown here is derived from an EMBL/GenBank/DDBJ whole genome shotgun (WGS) entry which is preliminary data.</text>
</comment>
<dbReference type="SUPFAM" id="SSF48452">
    <property type="entry name" value="TPR-like"/>
    <property type="match status" value="2"/>
</dbReference>
<keyword evidence="4" id="KW-1185">Reference proteome</keyword>
<dbReference type="Proteomes" id="UP001560573">
    <property type="component" value="Unassembled WGS sequence"/>
</dbReference>
<feature type="domain" description="CHAT" evidence="2">
    <location>
        <begin position="628"/>
        <end position="888"/>
    </location>
</feature>
<dbReference type="RefSeq" id="WP_369329468.1">
    <property type="nucleotide sequence ID" value="NZ_JAULBC010000003.1"/>
</dbReference>
<keyword evidence="1" id="KW-0812">Transmembrane</keyword>
<dbReference type="InterPro" id="IPR024983">
    <property type="entry name" value="CHAT_dom"/>
</dbReference>
<dbReference type="PANTHER" id="PTHR10098">
    <property type="entry name" value="RAPSYN-RELATED"/>
    <property type="match status" value="1"/>
</dbReference>
<keyword evidence="1" id="KW-1133">Transmembrane helix</keyword>
<evidence type="ECO:0000313" key="3">
    <source>
        <dbReference type="EMBL" id="MEX6688061.1"/>
    </source>
</evidence>